<accession>A0A5Y1YC59</accession>
<evidence type="ECO:0008006" key="2">
    <source>
        <dbReference type="Google" id="ProtNLM"/>
    </source>
</evidence>
<reference evidence="1" key="1">
    <citation type="submission" date="2018-08" db="EMBL/GenBank/DDBJ databases">
        <authorList>
            <person name="Ashton P.M."/>
            <person name="Dallman T."/>
            <person name="Nair S."/>
            <person name="De Pinna E."/>
            <person name="Peters T."/>
            <person name="Grant K."/>
        </authorList>
    </citation>
    <scope>NUCLEOTIDE SEQUENCE [LARGE SCALE GENOMIC DNA]</scope>
    <source>
        <strain evidence="1">294779</strain>
    </source>
</reference>
<gene>
    <name evidence="1" type="ORF">CTQ69_23050</name>
</gene>
<proteinExistence type="predicted"/>
<name>A0A5Y1YC59_SALDZ</name>
<comment type="caution">
    <text evidence="1">The sequence shown here is derived from an EMBL/GenBank/DDBJ whole genome shotgun (WGS) entry which is preliminary data.</text>
</comment>
<sequence length="102" mass="11571">MNAKKVATEILRQLGGNKFIVMTGAKKFAYLEKGGLIFRLPSDFANSGINLVKIELDPSDTYNVYFYKSRGVKLEEIKSMTMIYCDQLQDIFTQVTGLNTYL</sequence>
<dbReference type="Proteomes" id="UP000839735">
    <property type="component" value="Unassembled WGS sequence"/>
</dbReference>
<protein>
    <recommendedName>
        <fullName evidence="2">YahA</fullName>
    </recommendedName>
</protein>
<organism evidence="1">
    <name type="scientific">Salmonella diarizonae</name>
    <dbReference type="NCBI Taxonomy" id="59204"/>
    <lineage>
        <taxon>Bacteria</taxon>
        <taxon>Pseudomonadati</taxon>
        <taxon>Pseudomonadota</taxon>
        <taxon>Gammaproteobacteria</taxon>
        <taxon>Enterobacterales</taxon>
        <taxon>Enterobacteriaceae</taxon>
        <taxon>Salmonella</taxon>
    </lineage>
</organism>
<dbReference type="EMBL" id="AAIBIC010000038">
    <property type="protein sequence ID" value="ECC3916794.1"/>
    <property type="molecule type" value="Genomic_DNA"/>
</dbReference>
<dbReference type="AlphaFoldDB" id="A0A5Y1YC59"/>
<evidence type="ECO:0000313" key="1">
    <source>
        <dbReference type="EMBL" id="ECC3916794.1"/>
    </source>
</evidence>